<sequence>MTPTTETKRSNPQSLIATGKIKVFKADDEGRVLLDENDPDDLEWLEE</sequence>
<organism evidence="1 2">
    <name type="scientific">Geobacillus proteiniphilus</name>
    <dbReference type="NCBI Taxonomy" id="860353"/>
    <lineage>
        <taxon>Bacteria</taxon>
        <taxon>Bacillati</taxon>
        <taxon>Bacillota</taxon>
        <taxon>Bacilli</taxon>
        <taxon>Bacillales</taxon>
        <taxon>Anoxybacillaceae</taxon>
        <taxon>Geobacillus</taxon>
    </lineage>
</organism>
<protein>
    <submittedName>
        <fullName evidence="1">Uncharacterized protein</fullName>
    </submittedName>
</protein>
<proteinExistence type="predicted"/>
<dbReference type="RefSeq" id="WP_167367375.1">
    <property type="nucleotide sequence ID" value="NZ_CP133076.1"/>
</dbReference>
<dbReference type="EMBL" id="CP133076">
    <property type="protein sequence ID" value="WMJ17745.1"/>
    <property type="molecule type" value="Genomic_DNA"/>
</dbReference>
<accession>A0ABY9MJ93</accession>
<dbReference type="Proteomes" id="UP001223761">
    <property type="component" value="Chromosome"/>
</dbReference>
<evidence type="ECO:0000313" key="2">
    <source>
        <dbReference type="Proteomes" id="UP001223761"/>
    </source>
</evidence>
<name>A0ABY9MJ93_9BACL</name>
<evidence type="ECO:0000313" key="1">
    <source>
        <dbReference type="EMBL" id="WMJ17745.1"/>
    </source>
</evidence>
<keyword evidence="2" id="KW-1185">Reference proteome</keyword>
<gene>
    <name evidence="1" type="ORF">RA955_06780</name>
</gene>
<reference evidence="1 2" key="1">
    <citation type="submission" date="2023-08" db="EMBL/GenBank/DDBJ databases">
        <title>Genome sequencing of the thermostable Gram positive bacteria Geobacillus proteiniphilus strain T-6.</title>
        <authorList>
            <person name="Shulami S."/>
            <person name="Shoham Y."/>
        </authorList>
    </citation>
    <scope>NUCLEOTIDE SEQUENCE [LARGE SCALE GENOMIC DNA]</scope>
    <source>
        <strain evidence="1 2">T-6</strain>
    </source>
</reference>